<proteinExistence type="predicted"/>
<sequence>MSKGLNIIIHLLFFAIIAVSPIFMFSAYEKSDFFLSFDKFKLNQYKIDSLNIYSSGNWGGPSAYYVFFDNKKKIKIPILNKNNISFSKRVNKVYKHFKVNTLENDSIYVWEGPTAILYGFKDEKKINLTSYRDRLFFDILMILISLISIFYFIKVEIKKRKRNGNTRKHRKQQKQLKKKEQMKYLLEKMNKKTLIILLYPLFSFSQKEYSNIIFSFSEEQSINVFKYSEDFIIRADYNDKEEAVNEYPEQLIQSVFSATNQEWVNYNTLGGEKKASKKEESHFNRVKTMNKDKNYLELIHKLTFQIGNRPTSIIKFFLHEENKQPVSGAMVLQKEGNRWYKTSNINLSALAIMTMRLKTEVIEGVFLGNTSQQDILELKETVTKDGGVDIGILEKEFFSWYTNNNTYLKTLFIDPKTW</sequence>
<dbReference type="Proteomes" id="UP000231564">
    <property type="component" value="Chromosome MARIT"/>
</dbReference>
<reference evidence="2 3" key="1">
    <citation type="submission" date="2016-11" db="EMBL/GenBank/DDBJ databases">
        <authorList>
            <person name="Jaros S."/>
            <person name="Januszkiewicz K."/>
            <person name="Wedrychowicz H."/>
        </authorList>
    </citation>
    <scope>NUCLEOTIDE SEQUENCE [LARGE SCALE GENOMIC DNA]</scope>
    <source>
        <strain evidence="2">NCIMB 2154T</strain>
    </source>
</reference>
<protein>
    <submittedName>
        <fullName evidence="2">Uncharacterized protein</fullName>
    </submittedName>
</protein>
<evidence type="ECO:0000256" key="1">
    <source>
        <dbReference type="SAM" id="Phobius"/>
    </source>
</evidence>
<accession>A0A2H1E7Z1</accession>
<name>A0A2H1E7Z1_9FLAO</name>
<evidence type="ECO:0000313" key="3">
    <source>
        <dbReference type="Proteomes" id="UP000231564"/>
    </source>
</evidence>
<keyword evidence="1" id="KW-0472">Membrane</keyword>
<organism evidence="2 3">
    <name type="scientific">Tenacibaculum maritimum NCIMB 2154</name>
    <dbReference type="NCBI Taxonomy" id="1349785"/>
    <lineage>
        <taxon>Bacteria</taxon>
        <taxon>Pseudomonadati</taxon>
        <taxon>Bacteroidota</taxon>
        <taxon>Flavobacteriia</taxon>
        <taxon>Flavobacteriales</taxon>
        <taxon>Flavobacteriaceae</taxon>
        <taxon>Tenacibaculum</taxon>
    </lineage>
</organism>
<keyword evidence="3" id="KW-1185">Reference proteome</keyword>
<evidence type="ECO:0000313" key="2">
    <source>
        <dbReference type="EMBL" id="SFZ81271.1"/>
    </source>
</evidence>
<keyword evidence="1" id="KW-0812">Transmembrane</keyword>
<keyword evidence="1" id="KW-1133">Transmembrane helix</keyword>
<feature type="transmembrane region" description="Helical" evidence="1">
    <location>
        <begin position="135"/>
        <end position="153"/>
    </location>
</feature>
<dbReference type="AlphaFoldDB" id="A0A2H1E7Z1"/>
<gene>
    <name evidence="2" type="ORF">MARIT_1025</name>
</gene>
<dbReference type="EMBL" id="LT634361">
    <property type="protein sequence ID" value="SFZ81271.1"/>
    <property type="molecule type" value="Genomic_DNA"/>
</dbReference>
<feature type="transmembrane region" description="Helical" evidence="1">
    <location>
        <begin position="7"/>
        <end position="28"/>
    </location>
</feature>
<dbReference type="KEGG" id="tmar:MARIT_1025"/>